<protein>
    <submittedName>
        <fullName evidence="8">MFS transporter</fullName>
    </submittedName>
</protein>
<feature type="transmembrane region" description="Helical" evidence="6">
    <location>
        <begin position="271"/>
        <end position="289"/>
    </location>
</feature>
<dbReference type="Proteomes" id="UP001595796">
    <property type="component" value="Unassembled WGS sequence"/>
</dbReference>
<dbReference type="PANTHER" id="PTHR43124:SF3">
    <property type="entry name" value="CHLORAMPHENICOL EFFLUX PUMP RV0191"/>
    <property type="match status" value="1"/>
</dbReference>
<dbReference type="CDD" id="cd17324">
    <property type="entry name" value="MFS_NepI_like"/>
    <property type="match status" value="1"/>
</dbReference>
<keyword evidence="4 6" id="KW-1133">Transmembrane helix</keyword>
<dbReference type="EMBL" id="JBHSJF010000006">
    <property type="protein sequence ID" value="MFC5068093.1"/>
    <property type="molecule type" value="Genomic_DNA"/>
</dbReference>
<evidence type="ECO:0000256" key="6">
    <source>
        <dbReference type="SAM" id="Phobius"/>
    </source>
</evidence>
<comment type="caution">
    <text evidence="8">The sequence shown here is derived from an EMBL/GenBank/DDBJ whole genome shotgun (WGS) entry which is preliminary data.</text>
</comment>
<evidence type="ECO:0000259" key="7">
    <source>
        <dbReference type="PROSITE" id="PS50850"/>
    </source>
</evidence>
<evidence type="ECO:0000256" key="3">
    <source>
        <dbReference type="ARBA" id="ARBA00022692"/>
    </source>
</evidence>
<organism evidence="8 9">
    <name type="scientific">Flaviflagellibacter deserti</name>
    <dbReference type="NCBI Taxonomy" id="2267266"/>
    <lineage>
        <taxon>Bacteria</taxon>
        <taxon>Pseudomonadati</taxon>
        <taxon>Pseudomonadota</taxon>
        <taxon>Alphaproteobacteria</taxon>
        <taxon>Hyphomicrobiales</taxon>
        <taxon>Flaviflagellibacter</taxon>
    </lineage>
</organism>
<evidence type="ECO:0000313" key="9">
    <source>
        <dbReference type="Proteomes" id="UP001595796"/>
    </source>
</evidence>
<gene>
    <name evidence="8" type="ORF">ACFPFW_08695</name>
</gene>
<proteinExistence type="predicted"/>
<comment type="subcellular location">
    <subcellularLocation>
        <location evidence="1">Cell membrane</location>
        <topology evidence="1">Multi-pass membrane protein</topology>
    </subcellularLocation>
</comment>
<feature type="transmembrane region" description="Helical" evidence="6">
    <location>
        <begin position="357"/>
        <end position="378"/>
    </location>
</feature>
<keyword evidence="9" id="KW-1185">Reference proteome</keyword>
<keyword evidence="2" id="KW-1003">Cell membrane</keyword>
<keyword evidence="3 6" id="KW-0812">Transmembrane</keyword>
<feature type="domain" description="Major facilitator superfamily (MFS) profile" evidence="7">
    <location>
        <begin position="1"/>
        <end position="383"/>
    </location>
</feature>
<feature type="transmembrane region" description="Helical" evidence="6">
    <location>
        <begin position="243"/>
        <end position="264"/>
    </location>
</feature>
<feature type="transmembrane region" description="Helical" evidence="6">
    <location>
        <begin position="208"/>
        <end position="231"/>
    </location>
</feature>
<feature type="transmembrane region" description="Helical" evidence="6">
    <location>
        <begin position="34"/>
        <end position="54"/>
    </location>
</feature>
<accession>A0ABV9YZ21</accession>
<feature type="transmembrane region" description="Helical" evidence="6">
    <location>
        <begin position="125"/>
        <end position="147"/>
    </location>
</feature>
<name>A0ABV9YZ21_9HYPH</name>
<dbReference type="Pfam" id="PF07690">
    <property type="entry name" value="MFS_1"/>
    <property type="match status" value="1"/>
</dbReference>
<dbReference type="PROSITE" id="PS50850">
    <property type="entry name" value="MFS"/>
    <property type="match status" value="1"/>
</dbReference>
<evidence type="ECO:0000256" key="2">
    <source>
        <dbReference type="ARBA" id="ARBA00022475"/>
    </source>
</evidence>
<evidence type="ECO:0000256" key="4">
    <source>
        <dbReference type="ARBA" id="ARBA00022989"/>
    </source>
</evidence>
<dbReference type="PANTHER" id="PTHR43124">
    <property type="entry name" value="PURINE EFFLUX PUMP PBUE"/>
    <property type="match status" value="1"/>
</dbReference>
<feature type="transmembrane region" description="Helical" evidence="6">
    <location>
        <begin position="66"/>
        <end position="88"/>
    </location>
</feature>
<sequence>MIFWLAAAAFASSASVRVADPLLPSIAGEFGESIGGASHIVTAYAIAYGLFQLVYGPLGDRMGKTFVVTIITLGASLATFACIFATSLGALTGLRFLAGVFAGGLIPLSLAYIGDTVPLAARQTMLARFVVANTLGLVLGQAAGGFLAEYLSWRAVFGGLAIFFLIAAVGLRRELGPLRDLRPVGTPPPLLESYQKAFGLFRLPMVRAVLSSIFLEGVLLFGALTFVGSHLHARFGLGLDRVGLVLALFGIGGVFYSLAAPLFIRTMGERGLASAGGVLLGVGFLGAAVSGPSPFLVIAPAMGLGWMMLHNTLQTKATQMAPEARGSAMALFSSSFYIGQTTGVALAGLSFDAWGAVPGFVTAAIGLPLLGVLFAVFLGKIAKT</sequence>
<feature type="transmembrane region" description="Helical" evidence="6">
    <location>
        <begin position="94"/>
        <end position="113"/>
    </location>
</feature>
<reference evidence="9" key="1">
    <citation type="journal article" date="2019" name="Int. J. Syst. Evol. Microbiol.">
        <title>The Global Catalogue of Microorganisms (GCM) 10K type strain sequencing project: providing services to taxonomists for standard genome sequencing and annotation.</title>
        <authorList>
            <consortium name="The Broad Institute Genomics Platform"/>
            <consortium name="The Broad Institute Genome Sequencing Center for Infectious Disease"/>
            <person name="Wu L."/>
            <person name="Ma J."/>
        </authorList>
    </citation>
    <scope>NUCLEOTIDE SEQUENCE [LARGE SCALE GENOMIC DNA]</scope>
    <source>
        <strain evidence="9">CGMCC 1.16444</strain>
    </source>
</reference>
<dbReference type="InterPro" id="IPR020846">
    <property type="entry name" value="MFS_dom"/>
</dbReference>
<dbReference type="InterPro" id="IPR011701">
    <property type="entry name" value="MFS"/>
</dbReference>
<evidence type="ECO:0000256" key="1">
    <source>
        <dbReference type="ARBA" id="ARBA00004651"/>
    </source>
</evidence>
<feature type="transmembrane region" description="Helical" evidence="6">
    <location>
        <begin position="153"/>
        <end position="171"/>
    </location>
</feature>
<dbReference type="InterPro" id="IPR050189">
    <property type="entry name" value="MFS_Efflux_Transporters"/>
</dbReference>
<dbReference type="InterPro" id="IPR036259">
    <property type="entry name" value="MFS_trans_sf"/>
</dbReference>
<evidence type="ECO:0000313" key="8">
    <source>
        <dbReference type="EMBL" id="MFC5068093.1"/>
    </source>
</evidence>
<dbReference type="SUPFAM" id="SSF103473">
    <property type="entry name" value="MFS general substrate transporter"/>
    <property type="match status" value="1"/>
</dbReference>
<evidence type="ECO:0000256" key="5">
    <source>
        <dbReference type="ARBA" id="ARBA00023136"/>
    </source>
</evidence>
<dbReference type="Gene3D" id="1.20.1250.20">
    <property type="entry name" value="MFS general substrate transporter like domains"/>
    <property type="match status" value="1"/>
</dbReference>
<keyword evidence="5 6" id="KW-0472">Membrane</keyword>